<keyword evidence="3" id="KW-1185">Reference proteome</keyword>
<dbReference type="EMBL" id="ML978962">
    <property type="protein sequence ID" value="KAF1930710.1"/>
    <property type="molecule type" value="Genomic_DNA"/>
</dbReference>
<protein>
    <recommendedName>
        <fullName evidence="4">CDR ABC transporter domain-containing protein</fullName>
    </recommendedName>
</protein>
<accession>A0A6A5RTI8</accession>
<keyword evidence="1" id="KW-1133">Transmembrane helix</keyword>
<evidence type="ECO:0008006" key="4">
    <source>
        <dbReference type="Google" id="ProtNLM"/>
    </source>
</evidence>
<dbReference type="OrthoDB" id="3790786at2759"/>
<dbReference type="Proteomes" id="UP000800082">
    <property type="component" value="Unassembled WGS sequence"/>
</dbReference>
<gene>
    <name evidence="2" type="ORF">M421DRAFT_3016</name>
</gene>
<proteinExistence type="predicted"/>
<evidence type="ECO:0000313" key="2">
    <source>
        <dbReference type="EMBL" id="KAF1930710.1"/>
    </source>
</evidence>
<organism evidence="2 3">
    <name type="scientific">Didymella exigua CBS 183.55</name>
    <dbReference type="NCBI Taxonomy" id="1150837"/>
    <lineage>
        <taxon>Eukaryota</taxon>
        <taxon>Fungi</taxon>
        <taxon>Dikarya</taxon>
        <taxon>Ascomycota</taxon>
        <taxon>Pezizomycotina</taxon>
        <taxon>Dothideomycetes</taxon>
        <taxon>Pleosporomycetidae</taxon>
        <taxon>Pleosporales</taxon>
        <taxon>Pleosporineae</taxon>
        <taxon>Didymellaceae</taxon>
        <taxon>Didymella</taxon>
    </lineage>
</organism>
<evidence type="ECO:0000256" key="1">
    <source>
        <dbReference type="SAM" id="Phobius"/>
    </source>
</evidence>
<keyword evidence="1" id="KW-0812">Transmembrane</keyword>
<dbReference type="AlphaFoldDB" id="A0A6A5RTI8"/>
<sequence>MGTRIPYVHDGIDELVDTDTTNSIRDMQLPSAGLDSTNQFLQRINAHWDTRWRDFGLLWMYVAFNVAGAMVLYWFFRVPKGKKARN</sequence>
<feature type="transmembrane region" description="Helical" evidence="1">
    <location>
        <begin position="58"/>
        <end position="76"/>
    </location>
</feature>
<dbReference type="GeneID" id="54346756"/>
<reference evidence="2" key="1">
    <citation type="journal article" date="2020" name="Stud. Mycol.">
        <title>101 Dothideomycetes genomes: a test case for predicting lifestyles and emergence of pathogens.</title>
        <authorList>
            <person name="Haridas S."/>
            <person name="Albert R."/>
            <person name="Binder M."/>
            <person name="Bloem J."/>
            <person name="Labutti K."/>
            <person name="Salamov A."/>
            <person name="Andreopoulos B."/>
            <person name="Baker S."/>
            <person name="Barry K."/>
            <person name="Bills G."/>
            <person name="Bluhm B."/>
            <person name="Cannon C."/>
            <person name="Castanera R."/>
            <person name="Culley D."/>
            <person name="Daum C."/>
            <person name="Ezra D."/>
            <person name="Gonzalez J."/>
            <person name="Henrissat B."/>
            <person name="Kuo A."/>
            <person name="Liang C."/>
            <person name="Lipzen A."/>
            <person name="Lutzoni F."/>
            <person name="Magnuson J."/>
            <person name="Mondo S."/>
            <person name="Nolan M."/>
            <person name="Ohm R."/>
            <person name="Pangilinan J."/>
            <person name="Park H.-J."/>
            <person name="Ramirez L."/>
            <person name="Alfaro M."/>
            <person name="Sun H."/>
            <person name="Tritt A."/>
            <person name="Yoshinaga Y."/>
            <person name="Zwiers L.-H."/>
            <person name="Turgeon B."/>
            <person name="Goodwin S."/>
            <person name="Spatafora J."/>
            <person name="Crous P."/>
            <person name="Grigoriev I."/>
        </authorList>
    </citation>
    <scope>NUCLEOTIDE SEQUENCE</scope>
    <source>
        <strain evidence="2">CBS 183.55</strain>
    </source>
</reference>
<name>A0A6A5RTI8_9PLEO</name>
<keyword evidence="1" id="KW-0472">Membrane</keyword>
<evidence type="ECO:0000313" key="3">
    <source>
        <dbReference type="Proteomes" id="UP000800082"/>
    </source>
</evidence>
<dbReference type="RefSeq" id="XP_033450958.1">
    <property type="nucleotide sequence ID" value="XM_033589109.1"/>
</dbReference>